<accession>A0A653EUH6</accession>
<proteinExistence type="predicted"/>
<reference evidence="2" key="1">
    <citation type="submission" date="2019-05" db="EMBL/GenBank/DDBJ databases">
        <authorList>
            <person name="Naeem R."/>
            <person name="Antony C."/>
            <person name="Guan Q."/>
        </authorList>
    </citation>
    <scope>NUCLEOTIDE SEQUENCE</scope>
    <source>
        <strain evidence="2">3</strain>
    </source>
</reference>
<protein>
    <submittedName>
        <fullName evidence="2">Uncharacterized protein</fullName>
    </submittedName>
</protein>
<feature type="region of interest" description="Disordered" evidence="1">
    <location>
        <begin position="1"/>
        <end position="34"/>
    </location>
</feature>
<organism evidence="2">
    <name type="scientific">Mycobacterium kansasii</name>
    <dbReference type="NCBI Taxonomy" id="1768"/>
    <lineage>
        <taxon>Bacteria</taxon>
        <taxon>Bacillati</taxon>
        <taxon>Actinomycetota</taxon>
        <taxon>Actinomycetes</taxon>
        <taxon>Mycobacteriales</taxon>
        <taxon>Mycobacteriaceae</taxon>
        <taxon>Mycobacterium</taxon>
    </lineage>
</organism>
<dbReference type="AlphaFoldDB" id="A0A653EUH6"/>
<evidence type="ECO:0000256" key="1">
    <source>
        <dbReference type="SAM" id="MobiDB-lite"/>
    </source>
</evidence>
<evidence type="ECO:0000313" key="2">
    <source>
        <dbReference type="EMBL" id="VTP01050.1"/>
    </source>
</evidence>
<name>A0A653EUH6_MYCKA</name>
<gene>
    <name evidence="2" type="ORF">BIN_B_02709</name>
</gene>
<dbReference type="EMBL" id="LR589297">
    <property type="protein sequence ID" value="VTP01050.1"/>
    <property type="molecule type" value="Genomic_DNA"/>
</dbReference>
<sequence length="48" mass="4777">MSGKPAVPDGDDRTAVVGGARKLSPASDGRCDTTTSATVLRVTVGESS</sequence>